<dbReference type="SUPFAM" id="SSF48371">
    <property type="entry name" value="ARM repeat"/>
    <property type="match status" value="1"/>
</dbReference>
<dbReference type="GO" id="GO:0006661">
    <property type="term" value="P:phosphatidylinositol biosynthetic process"/>
    <property type="evidence" value="ECO:0007669"/>
    <property type="project" value="InterPro"/>
</dbReference>
<dbReference type="GO" id="GO:0010008">
    <property type="term" value="C:endosome membrane"/>
    <property type="evidence" value="ECO:0007669"/>
    <property type="project" value="TreeGrafter"/>
</dbReference>
<keyword evidence="2" id="KW-1185">Reference proteome</keyword>
<sequence length="74" mass="8512">MMTRICVLKWLYHLYIKTPRKMFRHTDSLFPILLRTLSDESDEVILKDLEVLAEIASSPAGQTDPNNDGSELFS</sequence>
<evidence type="ECO:0000313" key="2">
    <source>
        <dbReference type="Proteomes" id="UP000228934"/>
    </source>
</evidence>
<dbReference type="PANTHER" id="PTHR16023">
    <property type="entry name" value="TAX1 BINDING PROTEIN-RELATED"/>
    <property type="match status" value="1"/>
</dbReference>
<dbReference type="InterPro" id="IPR016024">
    <property type="entry name" value="ARM-type_fold"/>
</dbReference>
<evidence type="ECO:0000313" key="1">
    <source>
        <dbReference type="EMBL" id="PIO38713.1"/>
    </source>
</evidence>
<dbReference type="Gene3D" id="1.25.10.10">
    <property type="entry name" value="Leucine-rich Repeat Variant"/>
    <property type="match status" value="1"/>
</dbReference>
<dbReference type="InterPro" id="IPR011989">
    <property type="entry name" value="ARM-like"/>
</dbReference>
<reference evidence="2" key="1">
    <citation type="journal article" date="2017" name="Nat. Commun.">
        <title>The North American bullfrog draft genome provides insight into hormonal regulation of long noncoding RNA.</title>
        <authorList>
            <person name="Hammond S.A."/>
            <person name="Warren R.L."/>
            <person name="Vandervalk B.P."/>
            <person name="Kucuk E."/>
            <person name="Khan H."/>
            <person name="Gibb E.A."/>
            <person name="Pandoh P."/>
            <person name="Kirk H."/>
            <person name="Zhao Y."/>
            <person name="Jones M."/>
            <person name="Mungall A.J."/>
            <person name="Coope R."/>
            <person name="Pleasance S."/>
            <person name="Moore R.A."/>
            <person name="Holt R.A."/>
            <person name="Round J.M."/>
            <person name="Ohora S."/>
            <person name="Walle B.V."/>
            <person name="Veldhoen N."/>
            <person name="Helbing C.C."/>
            <person name="Birol I."/>
        </authorList>
    </citation>
    <scope>NUCLEOTIDE SEQUENCE [LARGE SCALE GENOMIC DNA]</scope>
</reference>
<gene>
    <name evidence="1" type="ORF">AB205_0125660</name>
</gene>
<dbReference type="AlphaFoldDB" id="A0A2G9SGT5"/>
<dbReference type="GO" id="GO:0070772">
    <property type="term" value="C:PAS complex"/>
    <property type="evidence" value="ECO:0007669"/>
    <property type="project" value="InterPro"/>
</dbReference>
<feature type="non-terminal residue" evidence="1">
    <location>
        <position position="74"/>
    </location>
</feature>
<proteinExistence type="predicted"/>
<dbReference type="Proteomes" id="UP000228934">
    <property type="component" value="Unassembled WGS sequence"/>
</dbReference>
<dbReference type="InterPro" id="IPR026825">
    <property type="entry name" value="Vac14"/>
</dbReference>
<protein>
    <submittedName>
        <fullName evidence="1">Uncharacterized protein</fullName>
    </submittedName>
</protein>
<organism evidence="1 2">
    <name type="scientific">Aquarana catesbeiana</name>
    <name type="common">American bullfrog</name>
    <name type="synonym">Rana catesbeiana</name>
    <dbReference type="NCBI Taxonomy" id="8400"/>
    <lineage>
        <taxon>Eukaryota</taxon>
        <taxon>Metazoa</taxon>
        <taxon>Chordata</taxon>
        <taxon>Craniata</taxon>
        <taxon>Vertebrata</taxon>
        <taxon>Euteleostomi</taxon>
        <taxon>Amphibia</taxon>
        <taxon>Batrachia</taxon>
        <taxon>Anura</taxon>
        <taxon>Neobatrachia</taxon>
        <taxon>Ranoidea</taxon>
        <taxon>Ranidae</taxon>
        <taxon>Aquarana</taxon>
    </lineage>
</organism>
<dbReference type="EMBL" id="KV924866">
    <property type="protein sequence ID" value="PIO38713.1"/>
    <property type="molecule type" value="Genomic_DNA"/>
</dbReference>
<dbReference type="PANTHER" id="PTHR16023:SF0">
    <property type="entry name" value="PROTEIN VAC14 HOMOLOG"/>
    <property type="match status" value="1"/>
</dbReference>
<name>A0A2G9SGT5_AQUCT</name>
<accession>A0A2G9SGT5</accession>
<dbReference type="OrthoDB" id="5574975at2759"/>